<proteinExistence type="predicted"/>
<reference evidence="2 3" key="1">
    <citation type="journal article" date="2014" name="BMC Genomics">
        <title>Comparison of environmental and isolate Sulfobacillus genomes reveals diverse carbon, sulfur, nitrogen, and hydrogen metabolisms.</title>
        <authorList>
            <person name="Justice N.B."/>
            <person name="Norman A."/>
            <person name="Brown C.T."/>
            <person name="Singh A."/>
            <person name="Thomas B.C."/>
            <person name="Banfield J.F."/>
        </authorList>
    </citation>
    <scope>NUCLEOTIDE SEQUENCE [LARGE SCALE GENOMIC DNA]</scope>
    <source>
        <strain evidence="2">AMDSBA1</strain>
    </source>
</reference>
<dbReference type="InterPro" id="IPR027417">
    <property type="entry name" value="P-loop_NTPase"/>
</dbReference>
<evidence type="ECO:0000313" key="3">
    <source>
        <dbReference type="Proteomes" id="UP000242699"/>
    </source>
</evidence>
<feature type="domain" description="AAA+ ATPase" evidence="1">
    <location>
        <begin position="139"/>
        <end position="261"/>
    </location>
</feature>
<dbReference type="PANTHER" id="PTHR30050:SF4">
    <property type="entry name" value="ATP-BINDING PROTEIN RV3427C IN INSERTION SEQUENCE-RELATED"/>
    <property type="match status" value="1"/>
</dbReference>
<dbReference type="SUPFAM" id="SSF52540">
    <property type="entry name" value="P-loop containing nucleoside triphosphate hydrolases"/>
    <property type="match status" value="1"/>
</dbReference>
<organism evidence="2 3">
    <name type="scientific">Sulfobacillus benefaciens</name>
    <dbReference type="NCBI Taxonomy" id="453960"/>
    <lineage>
        <taxon>Bacteria</taxon>
        <taxon>Bacillati</taxon>
        <taxon>Bacillota</taxon>
        <taxon>Clostridia</taxon>
        <taxon>Eubacteriales</taxon>
        <taxon>Clostridiales Family XVII. Incertae Sedis</taxon>
        <taxon>Sulfobacillus</taxon>
    </lineage>
</organism>
<dbReference type="PANTHER" id="PTHR30050">
    <property type="entry name" value="CHROMOSOMAL REPLICATION INITIATOR PROTEIN DNAA"/>
    <property type="match status" value="1"/>
</dbReference>
<evidence type="ECO:0000313" key="2">
    <source>
        <dbReference type="EMBL" id="PSR21769.1"/>
    </source>
</evidence>
<dbReference type="AlphaFoldDB" id="A0A2T2WHR5"/>
<gene>
    <name evidence="2" type="ORF">C7B43_21120</name>
</gene>
<protein>
    <recommendedName>
        <fullName evidence="1">AAA+ ATPase domain-containing protein</fullName>
    </recommendedName>
</protein>
<dbReference type="Pfam" id="PF01695">
    <property type="entry name" value="IstB_IS21"/>
    <property type="match status" value="1"/>
</dbReference>
<name>A0A2T2WHR5_9FIRM</name>
<dbReference type="CDD" id="cd00009">
    <property type="entry name" value="AAA"/>
    <property type="match status" value="1"/>
</dbReference>
<dbReference type="Gene3D" id="3.40.50.300">
    <property type="entry name" value="P-loop containing nucleotide triphosphate hydrolases"/>
    <property type="match status" value="1"/>
</dbReference>
<dbReference type="SMART" id="SM00382">
    <property type="entry name" value="AAA"/>
    <property type="match status" value="1"/>
</dbReference>
<dbReference type="InterPro" id="IPR002611">
    <property type="entry name" value="IstB_ATP-bd"/>
</dbReference>
<comment type="caution">
    <text evidence="2">The sequence shown here is derived from an EMBL/GenBank/DDBJ whole genome shotgun (WGS) entry which is preliminary data.</text>
</comment>
<dbReference type="InterPro" id="IPR003593">
    <property type="entry name" value="AAA+_ATPase"/>
</dbReference>
<dbReference type="Proteomes" id="UP000242699">
    <property type="component" value="Unassembled WGS sequence"/>
</dbReference>
<accession>A0A2T2WHR5</accession>
<dbReference type="GO" id="GO:0005524">
    <property type="term" value="F:ATP binding"/>
    <property type="evidence" value="ECO:0007669"/>
    <property type="project" value="InterPro"/>
</dbReference>
<dbReference type="GO" id="GO:0006260">
    <property type="term" value="P:DNA replication"/>
    <property type="evidence" value="ECO:0007669"/>
    <property type="project" value="TreeGrafter"/>
</dbReference>
<dbReference type="EMBL" id="PXYT01000126">
    <property type="protein sequence ID" value="PSR21769.1"/>
    <property type="molecule type" value="Genomic_DNA"/>
</dbReference>
<evidence type="ECO:0000259" key="1">
    <source>
        <dbReference type="SMART" id="SM00382"/>
    </source>
</evidence>
<sequence length="285" mass="32300">MGPTFRRLPKRDGTLIQVPSMPWSSAPTPPDNFTAPCCGQTITSTQNSVIQGALTVWQWQYCDCMREALAVAEETRQQMEQNTIRRERWQGQQRALDALFPQWCQSAKVPHQTLDHFVANQEMRGLMARLRAWLDAVNQKEGFMLTGRVGNGKTHLVRGIAHEVRAQYRTVLYTSVPYLLEHLRGPTGADMEMVLKAMIQADVVVWDDLGAEKPTEWTLDRLYLLLDARYEAEKPVLVTSNGSPAQLEQRLGARIVSRLMEMGPVWEVPGVDYRVLLAQKRLVAG</sequence>